<dbReference type="KEGG" id="ahat:ADCFC_02420"/>
<proteinExistence type="predicted"/>
<keyword evidence="2" id="KW-1185">Reference proteome</keyword>
<dbReference type="Proteomes" id="UP000501727">
    <property type="component" value="Chromosome"/>
</dbReference>
<sequence>MSDLSGSYQELFPVLFDEQYDQLWLNDSAAIVGETDAAVSAEMLKGSVNGNLWGEEAIEAYGEEGGPFYCGWLEGLAELTIDGNAMEISGKDAAGKELFSSTYHYSGMAGDLYVFESDDDEASTYKYFAFLPDTPESTYHIEFRYGSDDADFGEWMAGDYAYWMAAGFPMDPTQQMIEDCIKLFCDENLAGEAE</sequence>
<organism evidence="1 2">
    <name type="scientific">Adlercreutzia hattorii</name>
    <dbReference type="NCBI Taxonomy" id="2707299"/>
    <lineage>
        <taxon>Bacteria</taxon>
        <taxon>Bacillati</taxon>
        <taxon>Actinomycetota</taxon>
        <taxon>Coriobacteriia</taxon>
        <taxon>Eggerthellales</taxon>
        <taxon>Eggerthellaceae</taxon>
        <taxon>Adlercreutzia</taxon>
    </lineage>
</organism>
<dbReference type="InterPro" id="IPR012674">
    <property type="entry name" value="Calycin"/>
</dbReference>
<evidence type="ECO:0000313" key="2">
    <source>
        <dbReference type="Proteomes" id="UP000501727"/>
    </source>
</evidence>
<reference evidence="2" key="1">
    <citation type="journal article" date="2020" name="Microbiol. Resour. Announc.">
        <title>Complete Genome Sequence of Adlercreutzia sp. Strain 8CFCBH1, a Potent Producer of Equol, Isolated from Healthy Japanese Feces.</title>
        <authorList>
            <person name="Ogata Y."/>
            <person name="Sakamoto M."/>
            <person name="Ohkuma M."/>
            <person name="Hattori M."/>
            <person name="Suda W."/>
        </authorList>
    </citation>
    <scope>NUCLEOTIDE SEQUENCE [LARGE SCALE GENOMIC DNA]</scope>
    <source>
        <strain evidence="2">8CFCBH1</strain>
    </source>
</reference>
<dbReference type="Gene3D" id="2.40.128.20">
    <property type="match status" value="1"/>
</dbReference>
<dbReference type="AlphaFoldDB" id="A0A6F8SHL6"/>
<protein>
    <submittedName>
        <fullName evidence="1">Uncharacterized protein</fullName>
    </submittedName>
</protein>
<name>A0A6F8SHL6_9ACTN</name>
<dbReference type="EMBL" id="AP022829">
    <property type="protein sequence ID" value="BCA87623.1"/>
    <property type="molecule type" value="Genomic_DNA"/>
</dbReference>
<gene>
    <name evidence="1" type="ORF">ADCFC_01220</name>
</gene>
<evidence type="ECO:0000313" key="1">
    <source>
        <dbReference type="EMBL" id="BCA87623.1"/>
    </source>
</evidence>
<reference evidence="2" key="2">
    <citation type="submission" date="2020-03" db="EMBL/GenBank/DDBJ databases">
        <title>Complete Genome Sequence of Adlercreutzia sp. strain 8CFCBH1 Producing Equol, Isolated from Healthy Japanese Feces.</title>
        <authorList>
            <person name="Ogata Y."/>
            <person name="Sakamoto M."/>
            <person name="Ohkuma M."/>
            <person name="Hattori M."/>
            <person name="Suda W."/>
        </authorList>
    </citation>
    <scope>NUCLEOTIDE SEQUENCE [LARGE SCALE GENOMIC DNA]</scope>
    <source>
        <strain evidence="2">8CFCBH1</strain>
    </source>
</reference>
<accession>A0A6F8SHL6</accession>